<comment type="caution">
    <text evidence="2">The sequence shown here is derived from an EMBL/GenBank/DDBJ whole genome shotgun (WGS) entry which is preliminary data.</text>
</comment>
<name>A0ABS1PEF0_9ACTN</name>
<protein>
    <submittedName>
        <fullName evidence="2">Uncharacterized protein</fullName>
    </submittedName>
</protein>
<dbReference type="Proteomes" id="UP000621386">
    <property type="component" value="Unassembled WGS sequence"/>
</dbReference>
<evidence type="ECO:0000256" key="1">
    <source>
        <dbReference type="SAM" id="MobiDB-lite"/>
    </source>
</evidence>
<organism evidence="2 3">
    <name type="scientific">Streptomyces musisoli</name>
    <dbReference type="NCBI Taxonomy" id="2802280"/>
    <lineage>
        <taxon>Bacteria</taxon>
        <taxon>Bacillati</taxon>
        <taxon>Actinomycetota</taxon>
        <taxon>Actinomycetes</taxon>
        <taxon>Kitasatosporales</taxon>
        <taxon>Streptomycetaceae</taxon>
        <taxon>Streptomyces</taxon>
    </lineage>
</organism>
<gene>
    <name evidence="2" type="ORF">JK361_38835</name>
</gene>
<dbReference type="RefSeq" id="WP_201827500.1">
    <property type="nucleotide sequence ID" value="NZ_JAERRH010000039.1"/>
</dbReference>
<evidence type="ECO:0000313" key="2">
    <source>
        <dbReference type="EMBL" id="MBL1110437.1"/>
    </source>
</evidence>
<dbReference type="EMBL" id="JAERRH010000039">
    <property type="protein sequence ID" value="MBL1110437.1"/>
    <property type="molecule type" value="Genomic_DNA"/>
</dbReference>
<feature type="region of interest" description="Disordered" evidence="1">
    <location>
        <begin position="1"/>
        <end position="21"/>
    </location>
</feature>
<evidence type="ECO:0000313" key="3">
    <source>
        <dbReference type="Proteomes" id="UP000621386"/>
    </source>
</evidence>
<sequence length="66" mass="7627">MEVASDKAQHVHRNNRDGLDGRRDAVYRYGERGEQEADGYLSLYRPMRAAMLDPAALRRRPRPSAR</sequence>
<reference evidence="2 3" key="1">
    <citation type="submission" date="2021-01" db="EMBL/GenBank/DDBJ databases">
        <title>WGS of actinomycetes isolated from Thailand.</title>
        <authorList>
            <person name="Thawai C."/>
        </authorList>
    </citation>
    <scope>NUCLEOTIDE SEQUENCE [LARGE SCALE GENOMIC DNA]</scope>
    <source>
        <strain evidence="2 3">CH5-8</strain>
    </source>
</reference>
<accession>A0ABS1PEF0</accession>
<keyword evidence="3" id="KW-1185">Reference proteome</keyword>
<proteinExistence type="predicted"/>